<dbReference type="SMART" id="SM00436">
    <property type="entry name" value="TOP1Bc"/>
    <property type="match status" value="1"/>
</dbReference>
<evidence type="ECO:0000256" key="10">
    <source>
        <dbReference type="HAMAP-Rule" id="MF_00952"/>
    </source>
</evidence>
<feature type="compositionally biased region" description="Polar residues" evidence="11">
    <location>
        <begin position="358"/>
        <end position="367"/>
    </location>
</feature>
<dbReference type="InterPro" id="IPR005733">
    <property type="entry name" value="TopoI_bac-type"/>
</dbReference>
<evidence type="ECO:0000313" key="14">
    <source>
        <dbReference type="EMBL" id="OAN47774.1"/>
    </source>
</evidence>
<dbReference type="NCBIfam" id="TIGR01051">
    <property type="entry name" value="topA_bact"/>
    <property type="match status" value="1"/>
</dbReference>
<dbReference type="InterPro" id="IPR034149">
    <property type="entry name" value="TOPRIM_TopoI"/>
</dbReference>
<dbReference type="Gene3D" id="3.40.50.140">
    <property type="match status" value="1"/>
</dbReference>
<evidence type="ECO:0000256" key="1">
    <source>
        <dbReference type="ARBA" id="ARBA00000213"/>
    </source>
</evidence>
<dbReference type="Pfam" id="PF01396">
    <property type="entry name" value="Zn_ribbon_Top1"/>
    <property type="match status" value="3"/>
</dbReference>
<reference evidence="14 15" key="1">
    <citation type="submission" date="2016-04" db="EMBL/GenBank/DDBJ databases">
        <title>Chloroflexus islandicus sp. nov., a thermophilic filamentous anoxygenic phototrophic bacterium from geyser Strokkur (Iceland).</title>
        <authorList>
            <person name="Gaisin V.A."/>
            <person name="Kalashnikov A.M."/>
            <person name="Sukhacheva M.V."/>
            <person name="Grouzdev D.S."/>
            <person name="Ivanov T.M."/>
            <person name="Kuznetsov B."/>
            <person name="Gorlenko V.M."/>
        </authorList>
    </citation>
    <scope>NUCLEOTIDE SEQUENCE [LARGE SCALE GENOMIC DNA]</scope>
    <source>
        <strain evidence="15">isl-2</strain>
    </source>
</reference>
<dbReference type="EC" id="5.6.2.1" evidence="10"/>
<comment type="subunit">
    <text evidence="10">Monomer.</text>
</comment>
<dbReference type="Pfam" id="PF01131">
    <property type="entry name" value="Topoisom_bac"/>
    <property type="match status" value="1"/>
</dbReference>
<dbReference type="InterPro" id="IPR013824">
    <property type="entry name" value="Topo_IA_cen_sub1"/>
</dbReference>
<dbReference type="STRING" id="1707952.A6A03_09050"/>
<dbReference type="SUPFAM" id="SSF57783">
    <property type="entry name" value="Zinc beta-ribbon"/>
    <property type="match status" value="3"/>
</dbReference>
<feature type="region of interest" description="Disordered" evidence="11">
    <location>
        <begin position="753"/>
        <end position="780"/>
    </location>
</feature>
<evidence type="ECO:0000259" key="13">
    <source>
        <dbReference type="PROSITE" id="PS52039"/>
    </source>
</evidence>
<dbReference type="GO" id="GO:0008270">
    <property type="term" value="F:zinc ion binding"/>
    <property type="evidence" value="ECO:0007669"/>
    <property type="project" value="UniProtKB-KW"/>
</dbReference>
<dbReference type="GO" id="GO:0003677">
    <property type="term" value="F:DNA binding"/>
    <property type="evidence" value="ECO:0007669"/>
    <property type="project" value="UniProtKB-KW"/>
</dbReference>
<dbReference type="InterPro" id="IPR013497">
    <property type="entry name" value="Topo_IA_cen"/>
</dbReference>
<feature type="site" description="Interaction with DNA" evidence="10">
    <location>
        <position position="308"/>
    </location>
</feature>
<feature type="active site" description="O-(5'-phospho-DNA)-tyrosine intermediate" evidence="10">
    <location>
        <position position="306"/>
    </location>
</feature>
<feature type="site" description="Interaction with DNA" evidence="10">
    <location>
        <position position="142"/>
    </location>
</feature>
<dbReference type="Gene3D" id="1.10.460.10">
    <property type="entry name" value="Topoisomerase I, domain 2"/>
    <property type="match status" value="1"/>
</dbReference>
<evidence type="ECO:0000256" key="8">
    <source>
        <dbReference type="ARBA" id="ARBA00023125"/>
    </source>
</evidence>
<feature type="site" description="Interaction with DNA" evidence="10">
    <location>
        <position position="139"/>
    </location>
</feature>
<comment type="similarity">
    <text evidence="2 10">Belongs to the type IA topoisomerase family.</text>
</comment>
<dbReference type="RefSeq" id="WP_066783362.1">
    <property type="nucleotide sequence ID" value="NZ_LWQS01000034.1"/>
</dbReference>
<keyword evidence="4" id="KW-0863">Zinc-finger</keyword>
<dbReference type="AlphaFoldDB" id="A0A178MID4"/>
<evidence type="ECO:0000256" key="7">
    <source>
        <dbReference type="ARBA" id="ARBA00023029"/>
    </source>
</evidence>
<dbReference type="PROSITE" id="PS50880">
    <property type="entry name" value="TOPRIM"/>
    <property type="match status" value="1"/>
</dbReference>
<dbReference type="InterPro" id="IPR023405">
    <property type="entry name" value="Topo_IA_core_domain"/>
</dbReference>
<dbReference type="InterPro" id="IPR000380">
    <property type="entry name" value="Topo_IA"/>
</dbReference>
<dbReference type="InterPro" id="IPR003601">
    <property type="entry name" value="Topo_IA_2"/>
</dbReference>
<evidence type="ECO:0000256" key="11">
    <source>
        <dbReference type="SAM" id="MobiDB-lite"/>
    </source>
</evidence>
<sequence>MGEKVVIVESPAKARTIQKYLGKGYKVTSSMGHVRDLPKNGLAIDIEHDFAPSYEIVKPKVVTELSQAVRNADAIYLATDPDREGEAIAWHITQAVKTPKKTPVYRVVFQEITRNAVQQALQQPRQIDQNLVDAQQARRVLDRLVGYQLSPLLWDKVKRGLSAGRVQSVAVRLIVEREREIEQFQPQEYWTIEADLLKEAGIAPRDLFRATLIERDGKKLEKFSIERREQAEAIVTDLQGATYTVAKVTRRDKRRSPAPPFTTSTLQQEAARKLGFSAKKTMTLAQRLYEGVDIGGEEGTVGLITYMRTDSVQVAAEAQAEAREVIGKRFGSDYLPDQPPVYKTKAKGAQEAHEAIRPTSSARTPEQLSERLERDLWRLYDLIWKRFIASQMAPAIFDSTTVDIAAQPSVAGAPPYLFRATGSVLKFPGFLAVYNVSLDEGEEDEDSERRLPPLAEGENLQLVELLPVQHFTEPPPRYTEASLVKELERLGIGRPSTYASILSTIQEREYVEMVDKKLIPTTLGRVVTDLLVEHFGNIVDYDFTSSLEQQLDDIAEGAKKWVPVLREFYGPFRSTLETAQRQMRNVKREEITTDIDCPKCGQAKLVIKFGRNGEFLACSRYNREGEGDSCDFTSDFHRDENGQIILDKASAPETSDVLCNVCGRPMVIKKSRFGPFLGCSGYPECTNTRRIGRDGKPVPLPEPTGVPCPKCGEGELLRRRGKFGRPFYGCSRYPKCDYITNSLDEAQAGVAVEAAPAPPPAAEKPAAPARKSSGKTRKSA</sequence>
<evidence type="ECO:0000256" key="2">
    <source>
        <dbReference type="ARBA" id="ARBA00009446"/>
    </source>
</evidence>
<feature type="region of interest" description="Disordered" evidence="11">
    <location>
        <begin position="348"/>
        <end position="367"/>
    </location>
</feature>
<dbReference type="CDD" id="cd00186">
    <property type="entry name" value="TOP1Ac"/>
    <property type="match status" value="1"/>
</dbReference>
<keyword evidence="15" id="KW-1185">Reference proteome</keyword>
<dbReference type="InterPro" id="IPR003602">
    <property type="entry name" value="Topo_IA_DNA-bd_dom"/>
</dbReference>
<feature type="region of interest" description="Interaction with DNA" evidence="10">
    <location>
        <begin position="162"/>
        <end position="167"/>
    </location>
</feature>
<dbReference type="GO" id="GO:0003917">
    <property type="term" value="F:DNA topoisomerase type I (single strand cut, ATP-independent) activity"/>
    <property type="evidence" value="ECO:0007669"/>
    <property type="project" value="UniProtKB-UniRule"/>
</dbReference>
<dbReference type="SMART" id="SM00437">
    <property type="entry name" value="TOP1Ac"/>
    <property type="match status" value="1"/>
</dbReference>
<dbReference type="SUPFAM" id="SSF56712">
    <property type="entry name" value="Prokaryotic type I DNA topoisomerase"/>
    <property type="match status" value="1"/>
</dbReference>
<dbReference type="GO" id="GO:0006265">
    <property type="term" value="P:DNA topological change"/>
    <property type="evidence" value="ECO:0007669"/>
    <property type="project" value="UniProtKB-UniRule"/>
</dbReference>
<feature type="site" description="Interaction with DNA" evidence="10">
    <location>
        <position position="147"/>
    </location>
</feature>
<feature type="domain" description="Toprim" evidence="12">
    <location>
        <begin position="3"/>
        <end position="113"/>
    </location>
</feature>
<organism evidence="14 15">
    <name type="scientific">Chloroflexus islandicus</name>
    <dbReference type="NCBI Taxonomy" id="1707952"/>
    <lineage>
        <taxon>Bacteria</taxon>
        <taxon>Bacillati</taxon>
        <taxon>Chloroflexota</taxon>
        <taxon>Chloroflexia</taxon>
        <taxon>Chloroflexales</taxon>
        <taxon>Chloroflexineae</taxon>
        <taxon>Chloroflexaceae</taxon>
        <taxon>Chloroflexus</taxon>
    </lineage>
</organism>
<dbReference type="InterPro" id="IPR013498">
    <property type="entry name" value="Topo_IA_Znf"/>
</dbReference>
<dbReference type="Gene3D" id="2.70.20.10">
    <property type="entry name" value="Topoisomerase I, domain 3"/>
    <property type="match status" value="1"/>
</dbReference>
<dbReference type="Proteomes" id="UP000078287">
    <property type="component" value="Unassembled WGS sequence"/>
</dbReference>
<dbReference type="PANTHER" id="PTHR42785:SF1">
    <property type="entry name" value="DNA TOPOISOMERASE"/>
    <property type="match status" value="1"/>
</dbReference>
<dbReference type="InterPro" id="IPR013825">
    <property type="entry name" value="Topo_IA_cen_sub2"/>
</dbReference>
<evidence type="ECO:0000256" key="3">
    <source>
        <dbReference type="ARBA" id="ARBA00022723"/>
    </source>
</evidence>
<feature type="site" description="Interaction with DNA" evidence="10">
    <location>
        <position position="508"/>
    </location>
</feature>
<evidence type="ECO:0000256" key="5">
    <source>
        <dbReference type="ARBA" id="ARBA00022833"/>
    </source>
</evidence>
<feature type="domain" description="Topo IA-type catalytic" evidence="13">
    <location>
        <begin position="128"/>
        <end position="576"/>
    </location>
</feature>
<feature type="site" description="Interaction with DNA" evidence="10">
    <location>
        <position position="33"/>
    </location>
</feature>
<dbReference type="PANTHER" id="PTHR42785">
    <property type="entry name" value="DNA TOPOISOMERASE, TYPE IA, CORE"/>
    <property type="match status" value="1"/>
</dbReference>
<dbReference type="PRINTS" id="PR00417">
    <property type="entry name" value="PRTPISMRASEI"/>
</dbReference>
<dbReference type="Gene3D" id="3.30.65.10">
    <property type="entry name" value="Bacterial Topoisomerase I, domain 1"/>
    <property type="match status" value="3"/>
</dbReference>
<dbReference type="PROSITE" id="PS52039">
    <property type="entry name" value="TOPO_IA_2"/>
    <property type="match status" value="1"/>
</dbReference>
<evidence type="ECO:0000313" key="15">
    <source>
        <dbReference type="Proteomes" id="UP000078287"/>
    </source>
</evidence>
<dbReference type="CDD" id="cd03363">
    <property type="entry name" value="TOPRIM_TopoIA_TopoI"/>
    <property type="match status" value="1"/>
</dbReference>
<name>A0A178MID4_9CHLR</name>
<dbReference type="OrthoDB" id="9804262at2"/>
<comment type="catalytic activity">
    <reaction evidence="1 10">
        <text>ATP-independent breakage of single-stranded DNA, followed by passage and rejoining.</text>
        <dbReference type="EC" id="5.6.2.1"/>
    </reaction>
</comment>
<accession>A0A178MID4</accession>
<evidence type="ECO:0000256" key="4">
    <source>
        <dbReference type="ARBA" id="ARBA00022771"/>
    </source>
</evidence>
<comment type="function">
    <text evidence="10">Releases the supercoiling and torsional tension of DNA, which is introduced during the DNA replication and transcription, by transiently cleaving and rejoining one strand of the DNA duplex. Introduces a single-strand break via transesterification at a target site in duplex DNA. The scissile phosphodiester is attacked by the catalytic tyrosine of the enzyme, resulting in the formation of a DNA-(5'-phosphotyrosyl)-enzyme intermediate and the expulsion of a 3'-OH DNA strand. The free DNA strand then undergoes passage around the unbroken strand, thus removing DNA supercoils. Finally, in the religation step, the DNA 3'-OH attacks the covalent intermediate to expel the active-site tyrosine and restore the DNA phosphodiester backbone.</text>
</comment>
<keyword evidence="3" id="KW-0479">Metal-binding</keyword>
<dbReference type="SMART" id="SM00493">
    <property type="entry name" value="TOPRIM"/>
    <property type="match status" value="1"/>
</dbReference>
<dbReference type="InterPro" id="IPR028612">
    <property type="entry name" value="Topoisom_1_IA"/>
</dbReference>
<proteinExistence type="inferred from homology"/>
<evidence type="ECO:0000259" key="12">
    <source>
        <dbReference type="PROSITE" id="PS50880"/>
    </source>
</evidence>
<feature type="site" description="Interaction with DNA" evidence="10">
    <location>
        <position position="154"/>
    </location>
</feature>
<feature type="site" description="Interaction with DNA" evidence="10">
    <location>
        <position position="138"/>
    </location>
</feature>
<protein>
    <recommendedName>
        <fullName evidence="10">DNA topoisomerase 1</fullName>
        <ecNumber evidence="10">5.6.2.1</ecNumber>
    </recommendedName>
    <alternativeName>
        <fullName evidence="10">DNA topoisomerase I</fullName>
    </alternativeName>
</protein>
<dbReference type="EMBL" id="LWQS01000034">
    <property type="protein sequence ID" value="OAN47774.1"/>
    <property type="molecule type" value="Genomic_DNA"/>
</dbReference>
<dbReference type="InterPro" id="IPR006171">
    <property type="entry name" value="TOPRIM_dom"/>
</dbReference>
<gene>
    <name evidence="10" type="primary">topA</name>
    <name evidence="14" type="ORF">A6A03_09050</name>
</gene>
<dbReference type="InterPro" id="IPR013826">
    <property type="entry name" value="Topo_IA_cen_sub3"/>
</dbReference>
<keyword evidence="7 10" id="KW-0799">Topoisomerase</keyword>
<evidence type="ECO:0000256" key="6">
    <source>
        <dbReference type="ARBA" id="ARBA00022842"/>
    </source>
</evidence>
<dbReference type="GO" id="GO:0005694">
    <property type="term" value="C:chromosome"/>
    <property type="evidence" value="ECO:0007669"/>
    <property type="project" value="InterPro"/>
</dbReference>
<keyword evidence="8 10" id="KW-0238">DNA-binding</keyword>
<keyword evidence="5" id="KW-0862">Zinc</keyword>
<dbReference type="HAMAP" id="MF_00952">
    <property type="entry name" value="Topoisom_1_prok"/>
    <property type="match status" value="1"/>
</dbReference>
<comment type="caution">
    <text evidence="14">The sequence shown here is derived from an EMBL/GenBank/DDBJ whole genome shotgun (WGS) entry which is preliminary data.</text>
</comment>
<keyword evidence="9 10" id="KW-0413">Isomerase</keyword>
<keyword evidence="6" id="KW-0460">Magnesium</keyword>
<dbReference type="Pfam" id="PF01751">
    <property type="entry name" value="Toprim"/>
    <property type="match status" value="1"/>
</dbReference>
<evidence type="ECO:0000256" key="9">
    <source>
        <dbReference type="ARBA" id="ARBA00023235"/>
    </source>
</evidence>
<dbReference type="Gene3D" id="1.10.290.10">
    <property type="entry name" value="Topoisomerase I, domain 4"/>
    <property type="match status" value="1"/>
</dbReference>